<protein>
    <recommendedName>
        <fullName evidence="4">WAP domain-containing protein</fullName>
    </recommendedName>
</protein>
<comment type="caution">
    <text evidence="2">The sequence shown here is derived from an EMBL/GenBank/DDBJ whole genome shotgun (WGS) entry which is preliminary data.</text>
</comment>
<feature type="signal peptide" evidence="1">
    <location>
        <begin position="1"/>
        <end position="21"/>
    </location>
</feature>
<evidence type="ECO:0000256" key="1">
    <source>
        <dbReference type="SAM" id="SignalP"/>
    </source>
</evidence>
<feature type="chain" id="PRO_5022072217" description="WAP domain-containing protein" evidence="1">
    <location>
        <begin position="22"/>
        <end position="224"/>
    </location>
</feature>
<reference evidence="2 3" key="1">
    <citation type="journal article" date="2018" name="Nat. Ecol. Evol.">
        <title>Genomic signatures of mitonuclear coevolution across populations of Tigriopus californicus.</title>
        <authorList>
            <person name="Barreto F.S."/>
            <person name="Watson E.T."/>
            <person name="Lima T.G."/>
            <person name="Willett C.S."/>
            <person name="Edmands S."/>
            <person name="Li W."/>
            <person name="Burton R.S."/>
        </authorList>
    </citation>
    <scope>NUCLEOTIDE SEQUENCE [LARGE SCALE GENOMIC DNA]</scope>
    <source>
        <strain evidence="2 3">San Diego</strain>
    </source>
</reference>
<keyword evidence="3" id="KW-1185">Reference proteome</keyword>
<evidence type="ECO:0000313" key="3">
    <source>
        <dbReference type="Proteomes" id="UP000318571"/>
    </source>
</evidence>
<keyword evidence="1" id="KW-0732">Signal</keyword>
<evidence type="ECO:0000313" key="2">
    <source>
        <dbReference type="EMBL" id="TRY73297.1"/>
    </source>
</evidence>
<name>A0A553P6I3_TIGCA</name>
<proteinExistence type="predicted"/>
<dbReference type="OrthoDB" id="10482258at2759"/>
<dbReference type="AlphaFoldDB" id="A0A553P6I3"/>
<dbReference type="EMBL" id="VCGU01000007">
    <property type="protein sequence ID" value="TRY73297.1"/>
    <property type="molecule type" value="Genomic_DNA"/>
</dbReference>
<evidence type="ECO:0008006" key="4">
    <source>
        <dbReference type="Google" id="ProtNLM"/>
    </source>
</evidence>
<dbReference type="OMA" id="REDSECN"/>
<organism evidence="2 3">
    <name type="scientific">Tigriopus californicus</name>
    <name type="common">Marine copepod</name>
    <dbReference type="NCBI Taxonomy" id="6832"/>
    <lineage>
        <taxon>Eukaryota</taxon>
        <taxon>Metazoa</taxon>
        <taxon>Ecdysozoa</taxon>
        <taxon>Arthropoda</taxon>
        <taxon>Crustacea</taxon>
        <taxon>Multicrustacea</taxon>
        <taxon>Hexanauplia</taxon>
        <taxon>Copepoda</taxon>
        <taxon>Harpacticoida</taxon>
        <taxon>Harpacticidae</taxon>
        <taxon>Tigriopus</taxon>
    </lineage>
</organism>
<gene>
    <name evidence="2" type="ORF">TCAL_13046</name>
</gene>
<accession>A0A553P6I3</accession>
<dbReference type="Proteomes" id="UP000318571">
    <property type="component" value="Chromosome 3"/>
</dbReference>
<sequence>MSLSSQQNVALLALFVSVTSSLVLVAGEGNEIPPVENQVKSQKKGLLTSCIDDSDCLKLGEGNKYACFLYVCYPWRDDSKVPEDERRDTCRKDSDCSSDQECHRHHDRRNIVKGLCFDEISECETPNECSEGFGCCGGYCCEQKYYAHFTDLPCVSHLGCRDLGLGQFCCPRDNGTDVCCNTDPNPPTTQAPVRAATGGQSSVVPFHPVAKYALAALLLLAIKF</sequence>